<accession>A0A660SMB2</accession>
<organism evidence="1 2">
    <name type="scientific">candidate division TA06 bacterium</name>
    <dbReference type="NCBI Taxonomy" id="2250710"/>
    <lineage>
        <taxon>Bacteria</taxon>
        <taxon>Bacteria division TA06</taxon>
    </lineage>
</organism>
<gene>
    <name evidence="1" type="ORF">DRP43_01895</name>
</gene>
<proteinExistence type="predicted"/>
<sequence>MNEKLDLGMGFGFANSIFNQIEHNDYNYIAIDTYDDGDGVQTASDYVRTATYDVLLSNEILANNYTFNFPVAVVFNFTKNLKARLGANYALNINDYTFTETTDSITPVNVTTVHGNGSTTHQVLNSSYMVDDGFVDNEFSIYSSTGYNYSLSYKANENLTIDFMGFAPNITNWSNWKLQAVINF</sequence>
<dbReference type="AlphaFoldDB" id="A0A660SMB2"/>
<evidence type="ECO:0000313" key="2">
    <source>
        <dbReference type="Proteomes" id="UP000271125"/>
    </source>
</evidence>
<evidence type="ECO:0000313" key="1">
    <source>
        <dbReference type="EMBL" id="RKX71965.1"/>
    </source>
</evidence>
<comment type="caution">
    <text evidence="1">The sequence shown here is derived from an EMBL/GenBank/DDBJ whole genome shotgun (WGS) entry which is preliminary data.</text>
</comment>
<protein>
    <recommendedName>
        <fullName evidence="3">Outer membrane protein beta-barrel domain-containing protein</fullName>
    </recommendedName>
</protein>
<evidence type="ECO:0008006" key="3">
    <source>
        <dbReference type="Google" id="ProtNLM"/>
    </source>
</evidence>
<name>A0A660SMB2_UNCT6</name>
<dbReference type="EMBL" id="QNBD01000062">
    <property type="protein sequence ID" value="RKX71965.1"/>
    <property type="molecule type" value="Genomic_DNA"/>
</dbReference>
<dbReference type="Proteomes" id="UP000271125">
    <property type="component" value="Unassembled WGS sequence"/>
</dbReference>
<reference evidence="1 2" key="1">
    <citation type="submission" date="2018-06" db="EMBL/GenBank/DDBJ databases">
        <title>Extensive metabolic versatility and redundancy in microbially diverse, dynamic hydrothermal sediments.</title>
        <authorList>
            <person name="Dombrowski N."/>
            <person name="Teske A."/>
            <person name="Baker B.J."/>
        </authorList>
    </citation>
    <scope>NUCLEOTIDE SEQUENCE [LARGE SCALE GENOMIC DNA]</scope>
    <source>
        <strain evidence="1">B10_G13</strain>
    </source>
</reference>